<feature type="chain" id="PRO_5038981358" description="Ferritin-like domain-containing protein" evidence="2">
    <location>
        <begin position="26"/>
        <end position="164"/>
    </location>
</feature>
<dbReference type="AlphaFoldDB" id="A0A1G7RV78"/>
<dbReference type="Proteomes" id="UP000198923">
    <property type="component" value="Unassembled WGS sequence"/>
</dbReference>
<feature type="signal peptide" evidence="2">
    <location>
        <begin position="1"/>
        <end position="25"/>
    </location>
</feature>
<reference evidence="3 4" key="1">
    <citation type="submission" date="2016-10" db="EMBL/GenBank/DDBJ databases">
        <authorList>
            <person name="de Groot N.N."/>
        </authorList>
    </citation>
    <scope>NUCLEOTIDE SEQUENCE [LARGE SCALE GENOMIC DNA]</scope>
    <source>
        <strain evidence="3 4">CPCC 201354</strain>
    </source>
</reference>
<evidence type="ECO:0000313" key="3">
    <source>
        <dbReference type="EMBL" id="SDG14646.1"/>
    </source>
</evidence>
<dbReference type="PROSITE" id="PS51318">
    <property type="entry name" value="TAT"/>
    <property type="match status" value="1"/>
</dbReference>
<organism evidence="3 4">
    <name type="scientific">Sinosporangium album</name>
    <dbReference type="NCBI Taxonomy" id="504805"/>
    <lineage>
        <taxon>Bacteria</taxon>
        <taxon>Bacillati</taxon>
        <taxon>Actinomycetota</taxon>
        <taxon>Actinomycetes</taxon>
        <taxon>Streptosporangiales</taxon>
        <taxon>Streptosporangiaceae</taxon>
        <taxon>Sinosporangium</taxon>
    </lineage>
</organism>
<evidence type="ECO:0000313" key="4">
    <source>
        <dbReference type="Proteomes" id="UP000198923"/>
    </source>
</evidence>
<dbReference type="EMBL" id="FNCN01000002">
    <property type="protein sequence ID" value="SDG14646.1"/>
    <property type="molecule type" value="Genomic_DNA"/>
</dbReference>
<feature type="compositionally biased region" description="Low complexity" evidence="1">
    <location>
        <begin position="91"/>
        <end position="108"/>
    </location>
</feature>
<feature type="region of interest" description="Disordered" evidence="1">
    <location>
        <begin position="90"/>
        <end position="135"/>
    </location>
</feature>
<feature type="compositionally biased region" description="Basic and acidic residues" evidence="1">
    <location>
        <begin position="119"/>
        <end position="133"/>
    </location>
</feature>
<dbReference type="InterPro" id="IPR006311">
    <property type="entry name" value="TAT_signal"/>
</dbReference>
<keyword evidence="2" id="KW-0732">Signal</keyword>
<sequence length="164" mass="16879">MRPRPFSRRALLSGGALGLASVALSGCASEPTGPATPSAAPDPDAALLRELIAEKTSVIALYGQARAPGDELRPFVERHETHLAELRRRLTGGTAAPSSPAAAASPTPGGSPGEVSLSRLRDTERRSAAERPRQMAAVSPSLAQLIASIGACEAVHVSALSRLM</sequence>
<dbReference type="PROSITE" id="PS51257">
    <property type="entry name" value="PROKAR_LIPOPROTEIN"/>
    <property type="match status" value="1"/>
</dbReference>
<gene>
    <name evidence="3" type="ORF">SAMN05421505_10257</name>
</gene>
<evidence type="ECO:0000256" key="1">
    <source>
        <dbReference type="SAM" id="MobiDB-lite"/>
    </source>
</evidence>
<evidence type="ECO:0008006" key="5">
    <source>
        <dbReference type="Google" id="ProtNLM"/>
    </source>
</evidence>
<keyword evidence="4" id="KW-1185">Reference proteome</keyword>
<protein>
    <recommendedName>
        <fullName evidence="5">Ferritin-like domain-containing protein</fullName>
    </recommendedName>
</protein>
<dbReference type="OrthoDB" id="3536887at2"/>
<accession>A0A1G7RV78</accession>
<name>A0A1G7RV78_9ACTN</name>
<proteinExistence type="predicted"/>
<dbReference type="RefSeq" id="WP_093167640.1">
    <property type="nucleotide sequence ID" value="NZ_FNCN01000002.1"/>
</dbReference>
<dbReference type="STRING" id="504805.SAMN05421505_10257"/>
<evidence type="ECO:0000256" key="2">
    <source>
        <dbReference type="SAM" id="SignalP"/>
    </source>
</evidence>